<reference evidence="3" key="2">
    <citation type="submission" date="2020-09" db="EMBL/GenBank/DDBJ databases">
        <authorList>
            <person name="Sun Q."/>
            <person name="Ohkuma M."/>
        </authorList>
    </citation>
    <scope>NUCLEOTIDE SEQUENCE</scope>
    <source>
        <strain evidence="3">JCM 19596</strain>
    </source>
</reference>
<dbReference type="CDD" id="cd02224">
    <property type="entry name" value="cupin_SPO2919-like"/>
    <property type="match status" value="1"/>
</dbReference>
<reference evidence="3" key="1">
    <citation type="journal article" date="2014" name="Int. J. Syst. Evol. Microbiol.">
        <title>Complete genome sequence of Corynebacterium casei LMG S-19264T (=DSM 44701T), isolated from a smear-ripened cheese.</title>
        <authorList>
            <consortium name="US DOE Joint Genome Institute (JGI-PGF)"/>
            <person name="Walter F."/>
            <person name="Albersmeier A."/>
            <person name="Kalinowski J."/>
            <person name="Ruckert C."/>
        </authorList>
    </citation>
    <scope>NUCLEOTIDE SEQUENCE</scope>
    <source>
        <strain evidence="3">JCM 19596</strain>
    </source>
</reference>
<dbReference type="Gene3D" id="2.60.120.10">
    <property type="entry name" value="Jelly Rolls"/>
    <property type="match status" value="1"/>
</dbReference>
<accession>A0A830F6Q6</accession>
<dbReference type="OrthoDB" id="49661at2157"/>
<dbReference type="Proteomes" id="UP000607197">
    <property type="component" value="Unassembled WGS sequence"/>
</dbReference>
<comment type="caution">
    <text evidence="3">The sequence shown here is derived from an EMBL/GenBank/DDBJ whole genome shotgun (WGS) entry which is preliminary data.</text>
</comment>
<dbReference type="GO" id="GO:0046872">
    <property type="term" value="F:metal ion binding"/>
    <property type="evidence" value="ECO:0007669"/>
    <property type="project" value="UniProtKB-KW"/>
</dbReference>
<dbReference type="AlphaFoldDB" id="A0A830F6Q6"/>
<evidence type="ECO:0000259" key="2">
    <source>
        <dbReference type="Pfam" id="PF07883"/>
    </source>
</evidence>
<dbReference type="PANTHER" id="PTHR35848:SF9">
    <property type="entry name" value="SLL1358 PROTEIN"/>
    <property type="match status" value="1"/>
</dbReference>
<proteinExistence type="predicted"/>
<dbReference type="Pfam" id="PF07883">
    <property type="entry name" value="Cupin_2"/>
    <property type="match status" value="1"/>
</dbReference>
<protein>
    <recommendedName>
        <fullName evidence="2">Cupin type-2 domain-containing protein</fullName>
    </recommendedName>
</protein>
<name>A0A830F6Q6_9EURY</name>
<organism evidence="3 4">
    <name type="scientific">Halocalculus aciditolerans</name>
    <dbReference type="NCBI Taxonomy" id="1383812"/>
    <lineage>
        <taxon>Archaea</taxon>
        <taxon>Methanobacteriati</taxon>
        <taxon>Methanobacteriota</taxon>
        <taxon>Stenosarchaea group</taxon>
        <taxon>Halobacteria</taxon>
        <taxon>Halobacteriales</taxon>
        <taxon>Halobacteriaceae</taxon>
        <taxon>Halocalculus</taxon>
    </lineage>
</organism>
<sequence>MEPVNEADVEWSETETERMRFRRKRLGAAAGGEELGCSLYELEPGDSAWPYHYHAANEEALFVLSGTGMLRASDGEHALRAGDYAAFPTGEDGGHRVVNDGDGVLRYLVVSTMREPEVVRYPDAEGVGVMVGGAPGEVEGREFEAWFKEGDARGYAAATSEDEEE</sequence>
<evidence type="ECO:0000256" key="1">
    <source>
        <dbReference type="ARBA" id="ARBA00022723"/>
    </source>
</evidence>
<dbReference type="InterPro" id="IPR013096">
    <property type="entry name" value="Cupin_2"/>
</dbReference>
<dbReference type="PANTHER" id="PTHR35848">
    <property type="entry name" value="OXALATE-BINDING PROTEIN"/>
    <property type="match status" value="1"/>
</dbReference>
<feature type="domain" description="Cupin type-2" evidence="2">
    <location>
        <begin position="39"/>
        <end position="110"/>
    </location>
</feature>
<dbReference type="EMBL" id="BMPG01000001">
    <property type="protein sequence ID" value="GGL46285.1"/>
    <property type="molecule type" value="Genomic_DNA"/>
</dbReference>
<evidence type="ECO:0000313" key="4">
    <source>
        <dbReference type="Proteomes" id="UP000607197"/>
    </source>
</evidence>
<keyword evidence="4" id="KW-1185">Reference proteome</keyword>
<gene>
    <name evidence="3" type="ORF">GCM10009039_00840</name>
</gene>
<dbReference type="InterPro" id="IPR014710">
    <property type="entry name" value="RmlC-like_jellyroll"/>
</dbReference>
<dbReference type="InterPro" id="IPR051610">
    <property type="entry name" value="GPI/OXD"/>
</dbReference>
<keyword evidence="1" id="KW-0479">Metal-binding</keyword>
<evidence type="ECO:0000313" key="3">
    <source>
        <dbReference type="EMBL" id="GGL46285.1"/>
    </source>
</evidence>
<dbReference type="InterPro" id="IPR011051">
    <property type="entry name" value="RmlC_Cupin_sf"/>
</dbReference>
<dbReference type="SUPFAM" id="SSF51182">
    <property type="entry name" value="RmlC-like cupins"/>
    <property type="match status" value="1"/>
</dbReference>
<dbReference type="RefSeq" id="WP_188974717.1">
    <property type="nucleotide sequence ID" value="NZ_BMPG01000001.1"/>
</dbReference>